<keyword evidence="1" id="KW-0418">Kinase</keyword>
<keyword evidence="1" id="KW-0808">Transferase</keyword>
<name>A0A4D9E6W6_9SAUR</name>
<reference evidence="1 2" key="2">
    <citation type="submission" date="2019-04" db="EMBL/GenBank/DDBJ databases">
        <title>The genome sequence of big-headed turtle.</title>
        <authorList>
            <person name="Gong S."/>
        </authorList>
    </citation>
    <scope>NUCLEOTIDE SEQUENCE [LARGE SCALE GENOMIC DNA]</scope>
    <source>
        <strain evidence="1">DO16091913</strain>
        <tissue evidence="1">Muscle</tissue>
    </source>
</reference>
<dbReference type="AlphaFoldDB" id="A0A4D9E6W6"/>
<accession>A0A4D9E6W6</accession>
<evidence type="ECO:0000313" key="2">
    <source>
        <dbReference type="Proteomes" id="UP000297703"/>
    </source>
</evidence>
<proteinExistence type="predicted"/>
<dbReference type="GO" id="GO:0016301">
    <property type="term" value="F:kinase activity"/>
    <property type="evidence" value="ECO:0007669"/>
    <property type="project" value="UniProtKB-KW"/>
</dbReference>
<dbReference type="Proteomes" id="UP000297703">
    <property type="component" value="Unassembled WGS sequence"/>
</dbReference>
<organism evidence="1 2">
    <name type="scientific">Platysternon megacephalum</name>
    <name type="common">big-headed turtle</name>
    <dbReference type="NCBI Taxonomy" id="55544"/>
    <lineage>
        <taxon>Eukaryota</taxon>
        <taxon>Metazoa</taxon>
        <taxon>Chordata</taxon>
        <taxon>Craniata</taxon>
        <taxon>Vertebrata</taxon>
        <taxon>Euteleostomi</taxon>
        <taxon>Archelosauria</taxon>
        <taxon>Testudinata</taxon>
        <taxon>Testudines</taxon>
        <taxon>Cryptodira</taxon>
        <taxon>Durocryptodira</taxon>
        <taxon>Testudinoidea</taxon>
        <taxon>Platysternidae</taxon>
        <taxon>Platysternon</taxon>
    </lineage>
</organism>
<reference evidence="1 2" key="1">
    <citation type="submission" date="2019-04" db="EMBL/GenBank/DDBJ databases">
        <title>Draft genome of the big-headed turtle Platysternon megacephalum.</title>
        <authorList>
            <person name="Gong S."/>
        </authorList>
    </citation>
    <scope>NUCLEOTIDE SEQUENCE [LARGE SCALE GENOMIC DNA]</scope>
    <source>
        <strain evidence="1">DO16091913</strain>
        <tissue evidence="1">Muscle</tissue>
    </source>
</reference>
<evidence type="ECO:0000313" key="1">
    <source>
        <dbReference type="EMBL" id="TFK06106.1"/>
    </source>
</evidence>
<protein>
    <submittedName>
        <fullName evidence="1">N-acetyl-D-glucosamine kinase</fullName>
    </submittedName>
</protein>
<sequence>MFPLHLKSPRGARPTEQRRISAFSQVLLFPNEAVIPPLPSYADDFRAFQNVLRYPAKSLQIPLEKSRSLNISWWTFYTLIFRVRSPSLPINEAPAHALWQILATISPRANGQKKCYISAKGMEVGWEKRYSNSLKSTKENIKHTPDHLLRRSLNTLISWARKVTNWLPFNFELQTTRH</sequence>
<keyword evidence="2" id="KW-1185">Reference proteome</keyword>
<gene>
    <name evidence="1" type="ORF">DR999_PMT11217</name>
</gene>
<dbReference type="EMBL" id="QXTE01000102">
    <property type="protein sequence ID" value="TFK06106.1"/>
    <property type="molecule type" value="Genomic_DNA"/>
</dbReference>
<comment type="caution">
    <text evidence="1">The sequence shown here is derived from an EMBL/GenBank/DDBJ whole genome shotgun (WGS) entry which is preliminary data.</text>
</comment>